<organism evidence="1 2">
    <name type="scientific">Bauhinia variegata</name>
    <name type="common">Purple orchid tree</name>
    <name type="synonym">Phanera variegata</name>
    <dbReference type="NCBI Taxonomy" id="167791"/>
    <lineage>
        <taxon>Eukaryota</taxon>
        <taxon>Viridiplantae</taxon>
        <taxon>Streptophyta</taxon>
        <taxon>Embryophyta</taxon>
        <taxon>Tracheophyta</taxon>
        <taxon>Spermatophyta</taxon>
        <taxon>Magnoliopsida</taxon>
        <taxon>eudicotyledons</taxon>
        <taxon>Gunneridae</taxon>
        <taxon>Pentapetalae</taxon>
        <taxon>rosids</taxon>
        <taxon>fabids</taxon>
        <taxon>Fabales</taxon>
        <taxon>Fabaceae</taxon>
        <taxon>Cercidoideae</taxon>
        <taxon>Cercideae</taxon>
        <taxon>Bauhiniinae</taxon>
        <taxon>Bauhinia</taxon>
    </lineage>
</organism>
<keyword evidence="2" id="KW-1185">Reference proteome</keyword>
<evidence type="ECO:0000313" key="1">
    <source>
        <dbReference type="EMBL" id="KAI4317917.1"/>
    </source>
</evidence>
<protein>
    <submittedName>
        <fullName evidence="1">Uncharacterized protein</fullName>
    </submittedName>
</protein>
<proteinExistence type="predicted"/>
<comment type="caution">
    <text evidence="1">The sequence shown here is derived from an EMBL/GenBank/DDBJ whole genome shotgun (WGS) entry which is preliminary data.</text>
</comment>
<gene>
    <name evidence="1" type="ORF">L6164_025745</name>
</gene>
<dbReference type="EMBL" id="CM039435">
    <property type="protein sequence ID" value="KAI4317917.1"/>
    <property type="molecule type" value="Genomic_DNA"/>
</dbReference>
<reference evidence="1 2" key="1">
    <citation type="journal article" date="2022" name="DNA Res.">
        <title>Chromosomal-level genome assembly of the orchid tree Bauhinia variegata (Leguminosae; Cercidoideae) supports the allotetraploid origin hypothesis of Bauhinia.</title>
        <authorList>
            <person name="Zhong Y."/>
            <person name="Chen Y."/>
            <person name="Zheng D."/>
            <person name="Pang J."/>
            <person name="Liu Y."/>
            <person name="Luo S."/>
            <person name="Meng S."/>
            <person name="Qian L."/>
            <person name="Wei D."/>
            <person name="Dai S."/>
            <person name="Zhou R."/>
        </authorList>
    </citation>
    <scope>NUCLEOTIDE SEQUENCE [LARGE SCALE GENOMIC DNA]</scope>
    <source>
        <strain evidence="1">BV-YZ2020</strain>
    </source>
</reference>
<accession>A0ACB9M1F9</accession>
<name>A0ACB9M1F9_BAUVA</name>
<dbReference type="Proteomes" id="UP000828941">
    <property type="component" value="Chromosome 10"/>
</dbReference>
<sequence>MSYVAFQSQSAFSFQVSQRSPIKFKPPCKLHSPNPYALHRNLKSFNSYPFIFSIEPHRRRPGLRRGNEYSGELVLLVDE</sequence>
<evidence type="ECO:0000313" key="2">
    <source>
        <dbReference type="Proteomes" id="UP000828941"/>
    </source>
</evidence>